<evidence type="ECO:0000256" key="1">
    <source>
        <dbReference type="PROSITE-ProRule" id="PRU00529"/>
    </source>
</evidence>
<dbReference type="STRING" id="387631.Asulf_01118"/>
<dbReference type="GO" id="GO:0005829">
    <property type="term" value="C:cytosol"/>
    <property type="evidence" value="ECO:0007669"/>
    <property type="project" value="TreeGrafter"/>
</dbReference>
<dbReference type="Pfam" id="PF22025">
    <property type="entry name" value="ThiI_fer"/>
    <property type="match status" value="1"/>
</dbReference>
<accession>N0BDN9</accession>
<dbReference type="InterPro" id="IPR049962">
    <property type="entry name" value="THUMP_ThiI"/>
</dbReference>
<dbReference type="GO" id="GO:0003723">
    <property type="term" value="F:RNA binding"/>
    <property type="evidence" value="ECO:0007669"/>
    <property type="project" value="UniProtKB-UniRule"/>
</dbReference>
<sequence length="295" mass="33893">MIILRYDEIALKSSFVRRKFEKILMDNVRRVIRKEFGIKASVRGGYGRIYVDVGGNVESVARRISNVFGVVSAHVSVKRDLNLEKNAEEIAEYYKNRIKGSFAVRVKRSGKHDFTSMDASKIIGRKLKEITGARVDLKNPETEIRVEIRDSKLYLMTSTYEGFGGLPVGSQERVLCIISDEKSLLSTWYAMKRGCDVDVLYSERFEFIDNLPYWASYRRINTIQEKGGFEDLLSKAFSMDYKAVYCSITSKEIESYIDLLKNRKLPVLMPLLPFDDSEIDEKIKMIRMIGGSHES</sequence>
<dbReference type="eggNOG" id="arCOG00038">
    <property type="taxonomic scope" value="Archaea"/>
</dbReference>
<evidence type="ECO:0000259" key="2">
    <source>
        <dbReference type="PROSITE" id="PS51165"/>
    </source>
</evidence>
<dbReference type="PANTHER" id="PTHR43209">
    <property type="entry name" value="TRNA SULFURTRANSFERASE"/>
    <property type="match status" value="1"/>
</dbReference>
<dbReference type="CDD" id="cd11716">
    <property type="entry name" value="THUMP_ThiI"/>
    <property type="match status" value="1"/>
</dbReference>
<reference evidence="3 4" key="1">
    <citation type="journal article" date="2013" name="Genome Announc.">
        <title>Complete Genome Sequence of the Thermophilic and Facultatively Chemolithoautotrophic Sulfate Reducer Archaeoglobus sulfaticallidus Strain PM70-1T.</title>
        <authorList>
            <person name="Stokke R."/>
            <person name="Hocking W.P."/>
            <person name="Steinsbu B.O."/>
            <person name="Steen I.H."/>
        </authorList>
    </citation>
    <scope>NUCLEOTIDE SEQUENCE [LARGE SCALE GENOMIC DNA]</scope>
    <source>
        <strain evidence="3">PM70-1</strain>
    </source>
</reference>
<dbReference type="Pfam" id="PF02926">
    <property type="entry name" value="THUMP"/>
    <property type="match status" value="1"/>
</dbReference>
<dbReference type="RefSeq" id="WP_015590716.1">
    <property type="nucleotide sequence ID" value="NC_021169.1"/>
</dbReference>
<gene>
    <name evidence="3" type="ORF">Asulf_01118</name>
</gene>
<proteinExistence type="predicted"/>
<evidence type="ECO:0000313" key="3">
    <source>
        <dbReference type="EMBL" id="AGK61118.1"/>
    </source>
</evidence>
<dbReference type="EMBL" id="CP005290">
    <property type="protein sequence ID" value="AGK61118.1"/>
    <property type="molecule type" value="Genomic_DNA"/>
</dbReference>
<dbReference type="PANTHER" id="PTHR43209:SF1">
    <property type="entry name" value="TRNA SULFURTRANSFERASE"/>
    <property type="match status" value="1"/>
</dbReference>
<organism evidence="3 4">
    <name type="scientific">Archaeoglobus sulfaticallidus PM70-1</name>
    <dbReference type="NCBI Taxonomy" id="387631"/>
    <lineage>
        <taxon>Archaea</taxon>
        <taxon>Methanobacteriati</taxon>
        <taxon>Methanobacteriota</taxon>
        <taxon>Archaeoglobi</taxon>
        <taxon>Archaeoglobales</taxon>
        <taxon>Archaeoglobaceae</taxon>
        <taxon>Archaeoglobus</taxon>
    </lineage>
</organism>
<dbReference type="PROSITE" id="PS51165">
    <property type="entry name" value="THUMP"/>
    <property type="match status" value="1"/>
</dbReference>
<dbReference type="AlphaFoldDB" id="N0BDN9"/>
<dbReference type="GO" id="GO:0002937">
    <property type="term" value="P:tRNA 4-thiouridine biosynthesis"/>
    <property type="evidence" value="ECO:0007669"/>
    <property type="project" value="TreeGrafter"/>
</dbReference>
<dbReference type="Gene3D" id="3.30.2130.30">
    <property type="match status" value="1"/>
</dbReference>
<dbReference type="HOGENOM" id="CLU_037952_1_0_2"/>
<name>N0BDN9_9EURY</name>
<dbReference type="Gene3D" id="3.40.50.620">
    <property type="entry name" value="HUPs"/>
    <property type="match status" value="1"/>
</dbReference>
<dbReference type="InterPro" id="IPR050102">
    <property type="entry name" value="tRNA_sulfurtransferase_ThiI"/>
</dbReference>
<feature type="domain" description="THUMP" evidence="2">
    <location>
        <begin position="58"/>
        <end position="159"/>
    </location>
</feature>
<keyword evidence="4" id="KW-1185">Reference proteome</keyword>
<dbReference type="GeneID" id="15392759"/>
<dbReference type="InterPro" id="IPR004114">
    <property type="entry name" value="THUMP_dom"/>
</dbReference>
<dbReference type="KEGG" id="ast:Asulf_01118"/>
<dbReference type="InterPro" id="IPR054173">
    <property type="entry name" value="ThiI_fer"/>
</dbReference>
<protein>
    <recommendedName>
        <fullName evidence="2">THUMP domain-containing protein</fullName>
    </recommendedName>
</protein>
<dbReference type="SUPFAM" id="SSF143437">
    <property type="entry name" value="THUMP domain-like"/>
    <property type="match status" value="1"/>
</dbReference>
<dbReference type="OrthoDB" id="64018at2157"/>
<dbReference type="Proteomes" id="UP000013307">
    <property type="component" value="Chromosome"/>
</dbReference>
<dbReference type="InterPro" id="IPR014729">
    <property type="entry name" value="Rossmann-like_a/b/a_fold"/>
</dbReference>
<dbReference type="GO" id="GO:0052837">
    <property type="term" value="P:thiazole biosynthetic process"/>
    <property type="evidence" value="ECO:0007669"/>
    <property type="project" value="TreeGrafter"/>
</dbReference>
<evidence type="ECO:0000313" key="4">
    <source>
        <dbReference type="Proteomes" id="UP000013307"/>
    </source>
</evidence>
<dbReference type="SMART" id="SM00981">
    <property type="entry name" value="THUMP"/>
    <property type="match status" value="1"/>
</dbReference>
<keyword evidence="1" id="KW-0694">RNA-binding</keyword>